<dbReference type="InterPro" id="IPR053925">
    <property type="entry name" value="RecX_HTH_3rd"/>
</dbReference>
<dbReference type="NCBIfam" id="NF010733">
    <property type="entry name" value="PRK14135.1"/>
    <property type="match status" value="1"/>
</dbReference>
<evidence type="ECO:0000313" key="10">
    <source>
        <dbReference type="Proteomes" id="UP000294865"/>
    </source>
</evidence>
<evidence type="ECO:0000256" key="3">
    <source>
        <dbReference type="ARBA" id="ARBA00018111"/>
    </source>
</evidence>
<feature type="domain" description="RecX third three-helical" evidence="7">
    <location>
        <begin position="161"/>
        <end position="205"/>
    </location>
</feature>
<organism evidence="9 10">
    <name type="scientific">Macrococcoides canis</name>
    <dbReference type="NCBI Taxonomy" id="1855823"/>
    <lineage>
        <taxon>Bacteria</taxon>
        <taxon>Bacillati</taxon>
        <taxon>Bacillota</taxon>
        <taxon>Bacilli</taxon>
        <taxon>Bacillales</taxon>
        <taxon>Staphylococcaceae</taxon>
        <taxon>Macrococcoides</taxon>
    </lineage>
</organism>
<keyword evidence="6" id="KW-1133">Transmembrane helix</keyword>
<proteinExistence type="inferred from homology"/>
<comment type="similarity">
    <text evidence="2 5">Belongs to the RecX family.</text>
</comment>
<comment type="subcellular location">
    <subcellularLocation>
        <location evidence="1 5">Cytoplasm</location>
    </subcellularLocation>
</comment>
<dbReference type="EMBL" id="SDQG01000004">
    <property type="protein sequence ID" value="TDM16687.1"/>
    <property type="molecule type" value="Genomic_DNA"/>
</dbReference>
<dbReference type="Gene3D" id="1.10.10.10">
    <property type="entry name" value="Winged helix-like DNA-binding domain superfamily/Winged helix DNA-binding domain"/>
    <property type="match status" value="4"/>
</dbReference>
<feature type="domain" description="RecX first three-helical" evidence="8">
    <location>
        <begin position="64"/>
        <end position="103"/>
    </location>
</feature>
<evidence type="ECO:0000256" key="6">
    <source>
        <dbReference type="SAM" id="Phobius"/>
    </source>
</evidence>
<dbReference type="InterPro" id="IPR003783">
    <property type="entry name" value="Regulatory_RecX"/>
</dbReference>
<dbReference type="Pfam" id="PF21981">
    <property type="entry name" value="RecX_HTH3"/>
    <property type="match status" value="1"/>
</dbReference>
<comment type="caution">
    <text evidence="9">The sequence shown here is derived from an EMBL/GenBank/DDBJ whole genome shotgun (WGS) entry which is preliminary data.</text>
</comment>
<keyword evidence="6" id="KW-0472">Membrane</keyword>
<evidence type="ECO:0000256" key="1">
    <source>
        <dbReference type="ARBA" id="ARBA00004496"/>
    </source>
</evidence>
<dbReference type="Proteomes" id="UP000294865">
    <property type="component" value="Unassembled WGS sequence"/>
</dbReference>
<dbReference type="AlphaFoldDB" id="A0A4R6C4Z6"/>
<keyword evidence="6" id="KW-0812">Transmembrane</keyword>
<dbReference type="InterPro" id="IPR053926">
    <property type="entry name" value="RecX_HTH_1st"/>
</dbReference>
<dbReference type="InterPro" id="IPR036388">
    <property type="entry name" value="WH-like_DNA-bd_sf"/>
</dbReference>
<evidence type="ECO:0000256" key="2">
    <source>
        <dbReference type="ARBA" id="ARBA00009695"/>
    </source>
</evidence>
<evidence type="ECO:0000256" key="5">
    <source>
        <dbReference type="HAMAP-Rule" id="MF_01114"/>
    </source>
</evidence>
<dbReference type="GO" id="GO:0005737">
    <property type="term" value="C:cytoplasm"/>
    <property type="evidence" value="ECO:0007669"/>
    <property type="project" value="UniProtKB-SubCell"/>
</dbReference>
<evidence type="ECO:0000259" key="7">
    <source>
        <dbReference type="Pfam" id="PF21981"/>
    </source>
</evidence>
<dbReference type="Pfam" id="PF21982">
    <property type="entry name" value="RecX_HTH1"/>
    <property type="match status" value="1"/>
</dbReference>
<protein>
    <recommendedName>
        <fullName evidence="3 5">Regulatory protein RecX</fullName>
    </recommendedName>
</protein>
<dbReference type="HAMAP" id="MF_01114">
    <property type="entry name" value="RecX"/>
    <property type="match status" value="1"/>
</dbReference>
<reference evidence="9 10" key="1">
    <citation type="submission" date="2019-01" db="EMBL/GenBank/DDBJ databases">
        <title>Draft genome sequences of Macrococcus caseolyticus, Macrococcus canis, Macrococcus bohemicus and Macrococcus goetzii.</title>
        <authorList>
            <person name="Mazhar S."/>
            <person name="Altermann E."/>
            <person name="Hill C."/>
            <person name="Mcauliffe O."/>
        </authorList>
    </citation>
    <scope>NUCLEOTIDE SEQUENCE [LARGE SCALE GENOMIC DNA]</scope>
    <source>
        <strain evidence="9 10">DPC7162</strain>
    </source>
</reference>
<name>A0A4R6C4Z6_9STAP</name>
<dbReference type="PANTHER" id="PTHR33602">
    <property type="entry name" value="REGULATORY PROTEIN RECX FAMILY PROTEIN"/>
    <property type="match status" value="1"/>
</dbReference>
<gene>
    <name evidence="5 9" type="primary">recX</name>
    <name evidence="9" type="ORF">ETI04_08300</name>
</gene>
<accession>A0A4R6C4Z6</accession>
<comment type="function">
    <text evidence="5">Modulates RecA activity.</text>
</comment>
<evidence type="ECO:0000256" key="4">
    <source>
        <dbReference type="ARBA" id="ARBA00022490"/>
    </source>
</evidence>
<feature type="transmembrane region" description="Helical" evidence="6">
    <location>
        <begin position="21"/>
        <end position="39"/>
    </location>
</feature>
<sequence>MMEHKITKIEVQKHNKDRFNLYINGNFFAGIDAATYVYFNLRKDLILSDEDLCSIGEYDGYRVAINNALNYLSYKKRTESEVRSYLAGDEVRSEVIDRVIQYCKDNKYIDHDDYAKSYMNTLLNTTDKGPAIFIQTLKQLGVEQAIIDKYHAQFEDLITSERIDKIAQKVMKKYEKKQSAKMIQQKVIQTLIQKGYNLDIANDAMKNVKLETSDMALDKAFEKTVTRLARKHEGFMLSQKVVQSLMQKGFQYDDIMTKIKDSGLSGREEID</sequence>
<evidence type="ECO:0000313" key="9">
    <source>
        <dbReference type="EMBL" id="TDM16687.1"/>
    </source>
</evidence>
<evidence type="ECO:0000259" key="8">
    <source>
        <dbReference type="Pfam" id="PF21982"/>
    </source>
</evidence>
<dbReference type="GO" id="GO:0006282">
    <property type="term" value="P:regulation of DNA repair"/>
    <property type="evidence" value="ECO:0007669"/>
    <property type="project" value="UniProtKB-UniRule"/>
</dbReference>
<dbReference type="PANTHER" id="PTHR33602:SF1">
    <property type="entry name" value="REGULATORY PROTEIN RECX FAMILY PROTEIN"/>
    <property type="match status" value="1"/>
</dbReference>
<keyword evidence="4 5" id="KW-0963">Cytoplasm</keyword>